<evidence type="ECO:0000313" key="2">
    <source>
        <dbReference type="Proteomes" id="UP000463051"/>
    </source>
</evidence>
<dbReference type="AlphaFoldDB" id="A0A7X2H422"/>
<dbReference type="RefSeq" id="WP_154118085.1">
    <property type="nucleotide sequence ID" value="NZ_WJXB01000002.1"/>
</dbReference>
<gene>
    <name evidence="1" type="ORF">GJB61_08950</name>
</gene>
<proteinExistence type="predicted"/>
<name>A0A7X2H422_9BACL</name>
<organism evidence="1 2">
    <name type="scientific">Paenibacillus monticola</name>
    <dbReference type="NCBI Taxonomy" id="2666075"/>
    <lineage>
        <taxon>Bacteria</taxon>
        <taxon>Bacillati</taxon>
        <taxon>Bacillota</taxon>
        <taxon>Bacilli</taxon>
        <taxon>Bacillales</taxon>
        <taxon>Paenibacillaceae</taxon>
        <taxon>Paenibacillus</taxon>
    </lineage>
</organism>
<keyword evidence="2" id="KW-1185">Reference proteome</keyword>
<comment type="caution">
    <text evidence="1">The sequence shown here is derived from an EMBL/GenBank/DDBJ whole genome shotgun (WGS) entry which is preliminary data.</text>
</comment>
<dbReference type="EMBL" id="WJXB01000002">
    <property type="protein sequence ID" value="MRN53120.1"/>
    <property type="molecule type" value="Genomic_DNA"/>
</dbReference>
<sequence length="135" mass="16220">MTKPQNLFKLSELPMEQFSFIVHLFDRILVGKVDDLQYRELVLALERDEVLEAHFFNKEQEVFAARVKRQLVAYRPLLPLEVVDPTMEILTRCYEIEDNKYSYNTLIVKEYIDYEDDLAYVKQTMLYDLEMRAKQ</sequence>
<reference evidence="1 2" key="1">
    <citation type="submission" date="2019-11" db="EMBL/GenBank/DDBJ databases">
        <title>Paenibacillus monticola sp. nov., a novel PGPR strain isolated from mountain sample in China.</title>
        <authorList>
            <person name="Zhao Q."/>
            <person name="Li H.-P."/>
            <person name="Zhang J.-L."/>
        </authorList>
    </citation>
    <scope>NUCLEOTIDE SEQUENCE [LARGE SCALE GENOMIC DNA]</scope>
    <source>
        <strain evidence="1 2">LC-T2</strain>
    </source>
</reference>
<accession>A0A7X2H422</accession>
<protein>
    <submittedName>
        <fullName evidence="1">Uncharacterized protein</fullName>
    </submittedName>
</protein>
<evidence type="ECO:0000313" key="1">
    <source>
        <dbReference type="EMBL" id="MRN53120.1"/>
    </source>
</evidence>
<dbReference type="Proteomes" id="UP000463051">
    <property type="component" value="Unassembled WGS sequence"/>
</dbReference>